<feature type="transmembrane region" description="Helical" evidence="10">
    <location>
        <begin position="20"/>
        <end position="44"/>
    </location>
</feature>
<dbReference type="FunFam" id="1.10.287.70:FF:000265">
    <property type="entry name" value="TWiK family of potassium channels"/>
    <property type="match status" value="1"/>
</dbReference>
<dbReference type="PANTHER" id="PTHR11003">
    <property type="entry name" value="POTASSIUM CHANNEL, SUBFAMILY K"/>
    <property type="match status" value="1"/>
</dbReference>
<feature type="transmembrane region" description="Helical" evidence="10">
    <location>
        <begin position="533"/>
        <end position="552"/>
    </location>
</feature>
<keyword evidence="13" id="KW-1185">Reference proteome</keyword>
<accession>A0A0N4TVN0</accession>
<keyword evidence="6 10" id="KW-0472">Membrane</keyword>
<evidence type="ECO:0000256" key="3">
    <source>
        <dbReference type="ARBA" id="ARBA00022692"/>
    </source>
</evidence>
<feature type="compositionally biased region" description="Polar residues" evidence="9">
    <location>
        <begin position="458"/>
        <end position="479"/>
    </location>
</feature>
<dbReference type="GO" id="GO:0022841">
    <property type="term" value="F:potassium ion leak channel activity"/>
    <property type="evidence" value="ECO:0007669"/>
    <property type="project" value="TreeGrafter"/>
</dbReference>
<evidence type="ECO:0000256" key="8">
    <source>
        <dbReference type="RuleBase" id="RU003857"/>
    </source>
</evidence>
<keyword evidence="7 8" id="KW-0407">Ion channel</keyword>
<dbReference type="GO" id="GO:0015271">
    <property type="term" value="F:outward rectifier potassium channel activity"/>
    <property type="evidence" value="ECO:0007669"/>
    <property type="project" value="TreeGrafter"/>
</dbReference>
<comment type="similarity">
    <text evidence="8">Belongs to the two pore domain potassium channel (TC 1.A.1.8) family.</text>
</comment>
<feature type="transmembrane region" description="Helical" evidence="10">
    <location>
        <begin position="173"/>
        <end position="191"/>
    </location>
</feature>
<dbReference type="Pfam" id="PF07885">
    <property type="entry name" value="Ion_trans_2"/>
    <property type="match status" value="2"/>
</dbReference>
<evidence type="ECO:0000256" key="4">
    <source>
        <dbReference type="ARBA" id="ARBA00022989"/>
    </source>
</evidence>
<gene>
    <name evidence="12" type="ORF">BPAG_LOCUS12872</name>
</gene>
<feature type="transmembrane region" description="Helical" evidence="10">
    <location>
        <begin position="140"/>
        <end position="161"/>
    </location>
</feature>
<feature type="compositionally biased region" description="Acidic residues" evidence="9">
    <location>
        <begin position="730"/>
        <end position="752"/>
    </location>
</feature>
<dbReference type="AlphaFoldDB" id="A0A0N4TVN0"/>
<name>A0A0N4TVN0_BRUPA</name>
<dbReference type="PANTHER" id="PTHR11003:SF337">
    <property type="entry name" value="POTASSIUM CHANNEL DOMAIN-CONTAINING PROTEIN"/>
    <property type="match status" value="1"/>
</dbReference>
<evidence type="ECO:0000256" key="1">
    <source>
        <dbReference type="ARBA" id="ARBA00004141"/>
    </source>
</evidence>
<feature type="transmembrane region" description="Helical" evidence="10">
    <location>
        <begin position="651"/>
        <end position="672"/>
    </location>
</feature>
<keyword evidence="5 8" id="KW-0406">Ion transport</keyword>
<keyword evidence="4 10" id="KW-1133">Transmembrane helix</keyword>
<reference evidence="12 13" key="2">
    <citation type="submission" date="2018-11" db="EMBL/GenBank/DDBJ databases">
        <authorList>
            <consortium name="Pathogen Informatics"/>
        </authorList>
    </citation>
    <scope>NUCLEOTIDE SEQUENCE [LARGE SCALE GENOMIC DNA]</scope>
</reference>
<keyword evidence="2 8" id="KW-0813">Transport</keyword>
<protein>
    <submittedName>
        <fullName evidence="14">Ion_trans_2 domain-containing protein</fullName>
    </submittedName>
</protein>
<feature type="transmembrane region" description="Helical" evidence="10">
    <location>
        <begin position="590"/>
        <end position="610"/>
    </location>
</feature>
<evidence type="ECO:0000259" key="11">
    <source>
        <dbReference type="Pfam" id="PF07885"/>
    </source>
</evidence>
<feature type="domain" description="Potassium channel" evidence="11">
    <location>
        <begin position="598"/>
        <end position="674"/>
    </location>
</feature>
<feature type="compositionally biased region" description="Polar residues" evidence="9">
    <location>
        <begin position="790"/>
        <end position="800"/>
    </location>
</feature>
<evidence type="ECO:0000256" key="10">
    <source>
        <dbReference type="SAM" id="Phobius"/>
    </source>
</evidence>
<evidence type="ECO:0000313" key="12">
    <source>
        <dbReference type="EMBL" id="VDN94058.1"/>
    </source>
</evidence>
<evidence type="ECO:0000256" key="9">
    <source>
        <dbReference type="SAM" id="MobiDB-lite"/>
    </source>
</evidence>
<dbReference type="STRING" id="6280.A0A0N4TVN0"/>
<comment type="subcellular location">
    <subcellularLocation>
        <location evidence="1">Membrane</location>
        <topology evidence="1">Multi-pass membrane protein</topology>
    </subcellularLocation>
</comment>
<dbReference type="InterPro" id="IPR013099">
    <property type="entry name" value="K_chnl_dom"/>
</dbReference>
<feature type="domain" description="Potassium channel" evidence="11">
    <location>
        <begin position="138"/>
        <end position="194"/>
    </location>
</feature>
<feature type="compositionally biased region" description="Basic and acidic residues" evidence="9">
    <location>
        <begin position="769"/>
        <end position="787"/>
    </location>
</feature>
<dbReference type="Proteomes" id="UP000278627">
    <property type="component" value="Unassembled WGS sequence"/>
</dbReference>
<dbReference type="PRINTS" id="PR01333">
    <property type="entry name" value="2POREKCHANEL"/>
</dbReference>
<dbReference type="WBParaSite" id="BPAG_0001294401-mRNA-1">
    <property type="protein sequence ID" value="BPAG_0001294401-mRNA-1"/>
    <property type="gene ID" value="BPAG_0001294401"/>
</dbReference>
<organism evidence="14">
    <name type="scientific">Brugia pahangi</name>
    <name type="common">Filarial nematode worm</name>
    <dbReference type="NCBI Taxonomy" id="6280"/>
    <lineage>
        <taxon>Eukaryota</taxon>
        <taxon>Metazoa</taxon>
        <taxon>Ecdysozoa</taxon>
        <taxon>Nematoda</taxon>
        <taxon>Chromadorea</taxon>
        <taxon>Rhabditida</taxon>
        <taxon>Spirurina</taxon>
        <taxon>Spiruromorpha</taxon>
        <taxon>Filarioidea</taxon>
        <taxon>Onchocercidae</taxon>
        <taxon>Brugia</taxon>
    </lineage>
</organism>
<dbReference type="GO" id="GO:0030322">
    <property type="term" value="P:stabilization of membrane potential"/>
    <property type="evidence" value="ECO:0007669"/>
    <property type="project" value="TreeGrafter"/>
</dbReference>
<evidence type="ECO:0000313" key="14">
    <source>
        <dbReference type="WBParaSite" id="BPAG_0001294401-mRNA-1"/>
    </source>
</evidence>
<dbReference type="GO" id="GO:0005886">
    <property type="term" value="C:plasma membrane"/>
    <property type="evidence" value="ECO:0007669"/>
    <property type="project" value="TreeGrafter"/>
</dbReference>
<reference evidence="14" key="1">
    <citation type="submission" date="2017-02" db="UniProtKB">
        <authorList>
            <consortium name="WormBaseParasite"/>
        </authorList>
    </citation>
    <scope>IDENTIFICATION</scope>
</reference>
<proteinExistence type="inferred from homology"/>
<sequence length="800" mass="90824">MRDEIRSYCLRIIKFLRKFIGFTISHIGLCALVAAYAVLGAFMFREIEYPEELKFQGHIENDTWTASNERITHNSFLVVSNLKWVVNELYRFIDSSDVIEEAEVKNKAHQLLKVFELQLVNAINFEGYDDKDVITPNYQWTFSGALLFSITVFTTIGYGHICPKTPLGRGMTMLYAMIGIPLMLLCLANIAESLAQVFTFVYFKVCCAYCRWQQNRRRICRSAISFRYHPNAPINARRVPPNRYNQRYPGIRRHGSLTRIHGTRMKSTFSDSKSIRSSRSFNNKFDTVSLPGRRNFAAHNVRTTYDINHKLSLRKCTGIAAASRIRSNEISLRDSSLHSIGESKQKHGFCSLSPRSATERPYVYSKGGIPVRYQNDGKSRGTFVEIKNYVRGTTAGTSTNLHSNVTGHISVPQLRAKARLKEEKEKDTSTVTQSRIISNQRSSNSNSKESDSIILPQITLNDNETNYQRRSSNSTEQTSATATIKEQEQAEAAEKLNSLASSSQELTQQRSSTGVIIERLVRRNKASSVDSSLLKSSFFFFFLFLLFFFFGIRQEMLDSRSFRSAGSERSDEMSLRSIRRAGMPYRREKMPVSVGIITVILFIAGGAILFAIWEDWNLFDGAYYSFITLSTIGFGDIVPGQSLGEGSQEKLIVCALYLLFGMALIAMCFKLMQDDVVQKARWLGHKIGILGKQNETSRLGDILTSPILRILELQSNIAQPRVQAMRESMSESESEMDDDNLVEEDDEDDDMISEEKIDQDKPTLSSSSSKRDDDESHYLTIHDEKKYQSCPKSSQIDRIS</sequence>
<feature type="compositionally biased region" description="Low complexity" evidence="9">
    <location>
        <begin position="433"/>
        <end position="447"/>
    </location>
</feature>
<feature type="region of interest" description="Disordered" evidence="9">
    <location>
        <begin position="721"/>
        <end position="800"/>
    </location>
</feature>
<feature type="compositionally biased region" description="Basic and acidic residues" evidence="9">
    <location>
        <begin position="419"/>
        <end position="428"/>
    </location>
</feature>
<dbReference type="InterPro" id="IPR003280">
    <property type="entry name" value="2pore_dom_K_chnl"/>
</dbReference>
<dbReference type="EMBL" id="UZAD01013329">
    <property type="protein sequence ID" value="VDN94058.1"/>
    <property type="molecule type" value="Genomic_DNA"/>
</dbReference>
<feature type="transmembrane region" description="Helical" evidence="10">
    <location>
        <begin position="622"/>
        <end position="639"/>
    </location>
</feature>
<evidence type="ECO:0000256" key="5">
    <source>
        <dbReference type="ARBA" id="ARBA00023065"/>
    </source>
</evidence>
<dbReference type="Gene3D" id="1.10.287.70">
    <property type="match status" value="2"/>
</dbReference>
<dbReference type="SUPFAM" id="SSF81324">
    <property type="entry name" value="Voltage-gated potassium channels"/>
    <property type="match status" value="2"/>
</dbReference>
<evidence type="ECO:0000256" key="7">
    <source>
        <dbReference type="ARBA" id="ARBA00023303"/>
    </source>
</evidence>
<evidence type="ECO:0000313" key="13">
    <source>
        <dbReference type="Proteomes" id="UP000278627"/>
    </source>
</evidence>
<evidence type="ECO:0000256" key="6">
    <source>
        <dbReference type="ARBA" id="ARBA00023136"/>
    </source>
</evidence>
<keyword evidence="3 8" id="KW-0812">Transmembrane</keyword>
<evidence type="ECO:0000256" key="2">
    <source>
        <dbReference type="ARBA" id="ARBA00022448"/>
    </source>
</evidence>
<feature type="region of interest" description="Disordered" evidence="9">
    <location>
        <begin position="419"/>
        <end position="489"/>
    </location>
</feature>